<dbReference type="GO" id="GO:0016787">
    <property type="term" value="F:hydrolase activity"/>
    <property type="evidence" value="ECO:0007669"/>
    <property type="project" value="UniProtKB-KW"/>
</dbReference>
<dbReference type="PANTHER" id="PTHR47791">
    <property type="entry name" value="MEIOTICALLY UP-REGULATED GENE 191 PROTEIN"/>
    <property type="match status" value="1"/>
</dbReference>
<accession>A0A136JG74</accession>
<dbReference type="GO" id="GO:0005975">
    <property type="term" value="P:carbohydrate metabolic process"/>
    <property type="evidence" value="ECO:0007669"/>
    <property type="project" value="InterPro"/>
</dbReference>
<dbReference type="Pfam" id="PF03663">
    <property type="entry name" value="Glyco_hydro_76"/>
    <property type="match status" value="1"/>
</dbReference>
<keyword evidence="2" id="KW-0378">Hydrolase</keyword>
<keyword evidence="3" id="KW-1185">Reference proteome</keyword>
<proteinExistence type="predicted"/>
<feature type="chain" id="PRO_5007293734" evidence="1">
    <location>
        <begin position="19"/>
        <end position="425"/>
    </location>
</feature>
<evidence type="ECO:0000313" key="3">
    <source>
        <dbReference type="Proteomes" id="UP000070501"/>
    </source>
</evidence>
<dbReference type="SUPFAM" id="SSF48208">
    <property type="entry name" value="Six-hairpin glycosidases"/>
    <property type="match status" value="1"/>
</dbReference>
<dbReference type="Gene3D" id="1.50.10.20">
    <property type="match status" value="1"/>
</dbReference>
<organism evidence="2 3">
    <name type="scientific">Microdochium bolleyi</name>
    <dbReference type="NCBI Taxonomy" id="196109"/>
    <lineage>
        <taxon>Eukaryota</taxon>
        <taxon>Fungi</taxon>
        <taxon>Dikarya</taxon>
        <taxon>Ascomycota</taxon>
        <taxon>Pezizomycotina</taxon>
        <taxon>Sordariomycetes</taxon>
        <taxon>Xylariomycetidae</taxon>
        <taxon>Xylariales</taxon>
        <taxon>Microdochiaceae</taxon>
        <taxon>Microdochium</taxon>
    </lineage>
</organism>
<sequence length="425" mass="46525">MLVSSILVLASAGSLTMASPTPSNPAVLDARQSGRAQTAIEGMQEWYRSNTGLWDTAGWWQSANSLTAVGDFALAGLKSNVQTRTIFENTFARAQTNGARVVKERGDQTDVLSLPRSYFASSSSPNARSPAEIFSVSRRAALGHSDPASLVADQERGFKGFINEYYDDEGWWALALLKAHDLGYGPQYINMANSILEDMQRGKSPCGGIFWAKTSAYTNAIANELFLYLAAAMANRIPSYKDHYLGIARTQWEWFKKSGMINEKKLINDGLHDWNDADAGRRCKNNGRATWSYNQGVILGALVELAKATGDTSVITDYAKPIARAAMANLQSGGNGILNDPCDPSNNCGGDGASFKGIFMRNLKYLHKAYPEQDFADYIRRQSDSIWNKSRSGNKFGLRWAGPFERADALTQCIALDAFIAAESL</sequence>
<dbReference type="Proteomes" id="UP000070501">
    <property type="component" value="Unassembled WGS sequence"/>
</dbReference>
<dbReference type="AlphaFoldDB" id="A0A136JG74"/>
<dbReference type="STRING" id="196109.A0A136JG74"/>
<dbReference type="InterPro" id="IPR053169">
    <property type="entry name" value="MUG_Protein"/>
</dbReference>
<evidence type="ECO:0000256" key="1">
    <source>
        <dbReference type="SAM" id="SignalP"/>
    </source>
</evidence>
<keyword evidence="1" id="KW-0732">Signal</keyword>
<dbReference type="OrthoDB" id="9984024at2759"/>
<feature type="signal peptide" evidence="1">
    <location>
        <begin position="1"/>
        <end position="18"/>
    </location>
</feature>
<gene>
    <name evidence="2" type="ORF">Micbo1qcDRAFT_192986</name>
</gene>
<dbReference type="PANTHER" id="PTHR47791:SF1">
    <property type="entry name" value="ENDO MANNANASE, GH76 FAMILY (EUROFUNG)"/>
    <property type="match status" value="1"/>
</dbReference>
<evidence type="ECO:0000313" key="2">
    <source>
        <dbReference type="EMBL" id="KXJ96157.1"/>
    </source>
</evidence>
<dbReference type="InterPro" id="IPR008928">
    <property type="entry name" value="6-hairpin_glycosidase_sf"/>
</dbReference>
<dbReference type="EMBL" id="KQ964246">
    <property type="protein sequence ID" value="KXJ96157.1"/>
    <property type="molecule type" value="Genomic_DNA"/>
</dbReference>
<dbReference type="InterPro" id="IPR005198">
    <property type="entry name" value="Glyco_hydro_76"/>
</dbReference>
<reference evidence="3" key="1">
    <citation type="submission" date="2016-02" db="EMBL/GenBank/DDBJ databases">
        <title>Draft genome sequence of Microdochium bolleyi, a fungal endophyte of beachgrass.</title>
        <authorList>
            <consortium name="DOE Joint Genome Institute"/>
            <person name="David A.S."/>
            <person name="May G."/>
            <person name="Haridas S."/>
            <person name="Lim J."/>
            <person name="Wang M."/>
            <person name="Labutti K."/>
            <person name="Lipzen A."/>
            <person name="Barry K."/>
            <person name="Grigoriev I.V."/>
        </authorList>
    </citation>
    <scope>NUCLEOTIDE SEQUENCE [LARGE SCALE GENOMIC DNA]</scope>
    <source>
        <strain evidence="3">J235TASD1</strain>
    </source>
</reference>
<dbReference type="InParanoid" id="A0A136JG74"/>
<protein>
    <submittedName>
        <fullName evidence="2">Glycosyl hydrolase family 76-domain-containing protein</fullName>
    </submittedName>
</protein>
<name>A0A136JG74_9PEZI</name>